<proteinExistence type="predicted"/>
<name>A0A1H5X842_XYLRU</name>
<evidence type="ECO:0000313" key="5">
    <source>
        <dbReference type="EMBL" id="SEG07793.1"/>
    </source>
</evidence>
<dbReference type="InterPro" id="IPR036388">
    <property type="entry name" value="WH-like_DNA-bd_sf"/>
</dbReference>
<evidence type="ECO:0000256" key="1">
    <source>
        <dbReference type="ARBA" id="ARBA00023015"/>
    </source>
</evidence>
<dbReference type="AlphaFoldDB" id="A0A1H5X842"/>
<evidence type="ECO:0000256" key="2">
    <source>
        <dbReference type="ARBA" id="ARBA00023125"/>
    </source>
</evidence>
<dbReference type="PRINTS" id="PR00038">
    <property type="entry name" value="HTHLUXR"/>
</dbReference>
<accession>A0A1H5X842</accession>
<dbReference type="GO" id="GO:0006355">
    <property type="term" value="P:regulation of DNA-templated transcription"/>
    <property type="evidence" value="ECO:0007669"/>
    <property type="project" value="InterPro"/>
</dbReference>
<dbReference type="EMBL" id="FNUV01000008">
    <property type="protein sequence ID" value="SEG07793.1"/>
    <property type="molecule type" value="Genomic_DNA"/>
</dbReference>
<dbReference type="RefSeq" id="WP_103916188.1">
    <property type="nucleotide sequence ID" value="NZ_FNUV01000008.1"/>
</dbReference>
<dbReference type="Gene3D" id="1.10.10.10">
    <property type="entry name" value="Winged helix-like DNA-binding domain superfamily/Winged helix DNA-binding domain"/>
    <property type="match status" value="1"/>
</dbReference>
<reference evidence="5 6" key="1">
    <citation type="submission" date="2016-10" db="EMBL/GenBank/DDBJ databases">
        <authorList>
            <person name="de Groot N.N."/>
        </authorList>
    </citation>
    <scope>NUCLEOTIDE SEQUENCE [LARGE SCALE GENOMIC DNA]</scope>
    <source>
        <strain evidence="5 6">AR32</strain>
    </source>
</reference>
<dbReference type="InterPro" id="IPR016032">
    <property type="entry name" value="Sig_transdc_resp-reg_C-effctor"/>
</dbReference>
<evidence type="ECO:0000313" key="6">
    <source>
        <dbReference type="Proteomes" id="UP000236735"/>
    </source>
</evidence>
<dbReference type="SUPFAM" id="SSF46894">
    <property type="entry name" value="C-terminal effector domain of the bipartite response regulators"/>
    <property type="match status" value="1"/>
</dbReference>
<gene>
    <name evidence="5" type="ORF">SAMN05216354_2685</name>
</gene>
<keyword evidence="2" id="KW-0238">DNA-binding</keyword>
<dbReference type="SMART" id="SM00421">
    <property type="entry name" value="HTH_LUXR"/>
    <property type="match status" value="1"/>
</dbReference>
<feature type="domain" description="HTH luxR-type" evidence="4">
    <location>
        <begin position="184"/>
        <end position="249"/>
    </location>
</feature>
<dbReference type="PROSITE" id="PS50043">
    <property type="entry name" value="HTH_LUXR_2"/>
    <property type="match status" value="1"/>
</dbReference>
<dbReference type="Gene3D" id="3.30.450.20">
    <property type="entry name" value="PAS domain"/>
    <property type="match status" value="1"/>
</dbReference>
<keyword evidence="3" id="KW-0804">Transcription</keyword>
<dbReference type="CDD" id="cd06170">
    <property type="entry name" value="LuxR_C_like"/>
    <property type="match status" value="1"/>
</dbReference>
<evidence type="ECO:0000259" key="4">
    <source>
        <dbReference type="PROSITE" id="PS50043"/>
    </source>
</evidence>
<dbReference type="PANTHER" id="PTHR44688">
    <property type="entry name" value="DNA-BINDING TRANSCRIPTIONAL ACTIVATOR DEVR_DOSR"/>
    <property type="match status" value="1"/>
</dbReference>
<dbReference type="Proteomes" id="UP000236735">
    <property type="component" value="Unassembled WGS sequence"/>
</dbReference>
<dbReference type="PANTHER" id="PTHR44688:SF16">
    <property type="entry name" value="DNA-BINDING TRANSCRIPTIONAL ACTIVATOR DEVR_DOSR"/>
    <property type="match status" value="1"/>
</dbReference>
<protein>
    <submittedName>
        <fullName evidence="5">Regulatory protein, luxR family</fullName>
    </submittedName>
</protein>
<dbReference type="GO" id="GO:0003677">
    <property type="term" value="F:DNA binding"/>
    <property type="evidence" value="ECO:0007669"/>
    <property type="project" value="UniProtKB-KW"/>
</dbReference>
<organism evidence="5 6">
    <name type="scientific">Xylanibacter ruminicola</name>
    <name type="common">Prevotella ruminicola</name>
    <dbReference type="NCBI Taxonomy" id="839"/>
    <lineage>
        <taxon>Bacteria</taxon>
        <taxon>Pseudomonadati</taxon>
        <taxon>Bacteroidota</taxon>
        <taxon>Bacteroidia</taxon>
        <taxon>Bacteroidales</taxon>
        <taxon>Prevotellaceae</taxon>
        <taxon>Xylanibacter</taxon>
    </lineage>
</organism>
<evidence type="ECO:0000256" key="3">
    <source>
        <dbReference type="ARBA" id="ARBA00023163"/>
    </source>
</evidence>
<keyword evidence="1" id="KW-0805">Transcription regulation</keyword>
<sequence length="251" mass="29380">MAQIDDFFMYENRVEGITDADYQRVQPYVEAAQAFAQTTYQSIYIIDYYRKNFLYVSDNPLFLCGHTADEVRQMGYGFYLSHVPEDEVPMLTELNRSGFRAFYDEPVENRRQCMMSYDFHITHGDRLLLVNHKITPLAMTDEGRVWLALCTVSLSPHKESGHIEFRQFATGEKREYSLEAHRWKNRETITLNPEEKQILTLSAQGYTMKEIAGQMLRSFDTVKFYRRQIFVKLDVQNITEALALATNYGLV</sequence>
<dbReference type="InterPro" id="IPR000792">
    <property type="entry name" value="Tscrpt_reg_LuxR_C"/>
</dbReference>
<dbReference type="Pfam" id="PF00196">
    <property type="entry name" value="GerE"/>
    <property type="match status" value="1"/>
</dbReference>